<evidence type="ECO:0000313" key="1">
    <source>
        <dbReference type="EMBL" id="SVC64442.1"/>
    </source>
</evidence>
<feature type="non-terminal residue" evidence="1">
    <location>
        <position position="230"/>
    </location>
</feature>
<protein>
    <recommendedName>
        <fullName evidence="2">GST C-terminal domain-containing protein</fullName>
    </recommendedName>
</protein>
<proteinExistence type="predicted"/>
<dbReference type="AlphaFoldDB" id="A0A382NXK6"/>
<reference evidence="1" key="1">
    <citation type="submission" date="2018-05" db="EMBL/GenBank/DDBJ databases">
        <authorList>
            <person name="Lanie J.A."/>
            <person name="Ng W.-L."/>
            <person name="Kazmierczak K.M."/>
            <person name="Andrzejewski T.M."/>
            <person name="Davidsen T.M."/>
            <person name="Wayne K.J."/>
            <person name="Tettelin H."/>
            <person name="Glass J.I."/>
            <person name="Rusch D."/>
            <person name="Podicherti R."/>
            <person name="Tsui H.-C.T."/>
            <person name="Winkler M.E."/>
        </authorList>
    </citation>
    <scope>NUCLEOTIDE SEQUENCE</scope>
</reference>
<name>A0A382NXK6_9ZZZZ</name>
<accession>A0A382NXK6</accession>
<dbReference type="EMBL" id="UINC01102652">
    <property type="protein sequence ID" value="SVC64442.1"/>
    <property type="molecule type" value="Genomic_DNA"/>
</dbReference>
<evidence type="ECO:0008006" key="2">
    <source>
        <dbReference type="Google" id="ProtNLM"/>
    </source>
</evidence>
<dbReference type="Gene3D" id="1.20.1050.10">
    <property type="match status" value="1"/>
</dbReference>
<dbReference type="SUPFAM" id="SSF47616">
    <property type="entry name" value="GST C-terminal domain-like"/>
    <property type="match status" value="1"/>
</dbReference>
<organism evidence="1">
    <name type="scientific">marine metagenome</name>
    <dbReference type="NCBI Taxonomy" id="408172"/>
    <lineage>
        <taxon>unclassified sequences</taxon>
        <taxon>metagenomes</taxon>
        <taxon>ecological metagenomes</taxon>
    </lineage>
</organism>
<feature type="non-terminal residue" evidence="1">
    <location>
        <position position="1"/>
    </location>
</feature>
<sequence>VRVKVYGGYHSPWGQAVLIGLHERQIDYSVTALPPLETFVTDGITMPAASIDGAAWQLESVDILQGIGCDDVSETELQHINSAWRGVLHRADNIGNFWGGFSQSGDQNKNPFIRLIKNFLRSFITLYFYLLIRTVNLVASPQDPENFGDQFVYFNDRLTESDKPFLSGDEPNTLDYLLFGIIQCHCSIYVAPVTALQADERLDVLRAWIARTHERFAEYPYLYSGLYLAP</sequence>
<gene>
    <name evidence="1" type="ORF">METZ01_LOCUS317296</name>
</gene>
<dbReference type="InterPro" id="IPR036282">
    <property type="entry name" value="Glutathione-S-Trfase_C_sf"/>
</dbReference>